<dbReference type="InterPro" id="IPR011109">
    <property type="entry name" value="DNA_bind_recombinase_dom"/>
</dbReference>
<dbReference type="PROSITE" id="PS51736">
    <property type="entry name" value="RECOMBINASES_3"/>
    <property type="match status" value="1"/>
</dbReference>
<name>A0A6G8F257_9PROT</name>
<protein>
    <submittedName>
        <fullName evidence="3">Serine recombinase</fullName>
    </submittedName>
</protein>
<sequence length="512" mass="58692">MNKEKIPAAMYIRMSTEHQKYSPENQAAAIREYAERNCYEIIKTYTDGGKSGLNIAGRAALQQMLSDVQSHQAEYKAILVLDVTRWGRFQDADESAYYEYICKRSGTPVKYCNEQFDNDGSPVATIVKGVKRTMAAEYSRELSCKVFAGKCRLINLGYRQGGFAGFGLRRMLVNEHGEHKGILVAGEHKSIATDRVILVPGPEEEQKIVRWMYKMFTEELKTEQEIADILNYQGILTDLNRTWTKATVNQVLTNEKYIGNNVSNRISFKLKTKRVVNPESEWIRKEGAFEAIVDPSVFYIAKGIINARARRFSNDELLQKLRDLQAKKGYLSALIINESPDMPSSSIYSSRFGSLVRAYQLIGYDPERDYSFIEINRFLRELHKNIFEETIGKIQEIGGDVKIDAENDLLNVNDYFTASIVICRCKQLPNASFRWKVRFDTSLFPDITIAVRMAADNKNVLDYYLLPALDFRDPKLLLAEENKGILDSYRFPDLSQLFEMARRNSIRYLEAA</sequence>
<dbReference type="InterPro" id="IPR038109">
    <property type="entry name" value="DNA_bind_recomb_sf"/>
</dbReference>
<dbReference type="SUPFAM" id="SSF53041">
    <property type="entry name" value="Resolvase-like"/>
    <property type="match status" value="1"/>
</dbReference>
<dbReference type="GO" id="GO:0000150">
    <property type="term" value="F:DNA strand exchange activity"/>
    <property type="evidence" value="ECO:0007669"/>
    <property type="project" value="InterPro"/>
</dbReference>
<evidence type="ECO:0000259" key="1">
    <source>
        <dbReference type="PROSITE" id="PS51736"/>
    </source>
</evidence>
<dbReference type="SMART" id="SM00857">
    <property type="entry name" value="Resolvase"/>
    <property type="match status" value="1"/>
</dbReference>
<evidence type="ECO:0000259" key="2">
    <source>
        <dbReference type="PROSITE" id="PS51737"/>
    </source>
</evidence>
<dbReference type="PANTHER" id="PTHR30461:SF23">
    <property type="entry name" value="DNA RECOMBINASE-RELATED"/>
    <property type="match status" value="1"/>
</dbReference>
<dbReference type="Pfam" id="PF07508">
    <property type="entry name" value="Recombinase"/>
    <property type="match status" value="1"/>
</dbReference>
<dbReference type="EMBL" id="MN990730">
    <property type="protein sequence ID" value="QIM10415.1"/>
    <property type="molecule type" value="Genomic_DNA"/>
</dbReference>
<dbReference type="GO" id="GO:0003677">
    <property type="term" value="F:DNA binding"/>
    <property type="evidence" value="ECO:0007669"/>
    <property type="project" value="InterPro"/>
</dbReference>
<dbReference type="InterPro" id="IPR006119">
    <property type="entry name" value="Resolv_N"/>
</dbReference>
<feature type="domain" description="Resolvase/invertase-type recombinase catalytic" evidence="1">
    <location>
        <begin position="7"/>
        <end position="157"/>
    </location>
</feature>
<dbReference type="PROSITE" id="PS51737">
    <property type="entry name" value="RECOMBINASE_DNA_BIND"/>
    <property type="match status" value="1"/>
</dbReference>
<dbReference type="FunFam" id="3.40.50.1390:FF:000008">
    <property type="entry name" value="DNA recombinase"/>
    <property type="match status" value="1"/>
</dbReference>
<evidence type="ECO:0000313" key="3">
    <source>
        <dbReference type="EMBL" id="QIM10415.1"/>
    </source>
</evidence>
<dbReference type="InterPro" id="IPR050639">
    <property type="entry name" value="SSR_resolvase"/>
</dbReference>
<gene>
    <name evidence="3" type="ORF">PlAlph_3070</name>
</gene>
<dbReference type="PANTHER" id="PTHR30461">
    <property type="entry name" value="DNA-INVERTASE FROM LAMBDOID PROPHAGE"/>
    <property type="match status" value="1"/>
</dbReference>
<proteinExistence type="predicted"/>
<reference evidence="3" key="1">
    <citation type="journal article" date="2020" name="J. ISSAAS">
        <title>Lactobacilli and other gastrointestinal microbiota of Peromyscus leucopus, reservoir host for agents of Lyme disease and other zoonoses in North America.</title>
        <authorList>
            <person name="Milovic A."/>
            <person name="Bassam K."/>
            <person name="Shao H."/>
            <person name="Chatzistamou I."/>
            <person name="Tufts D.M."/>
            <person name="Diuk-Wasser M."/>
            <person name="Barbour A.G."/>
        </authorList>
    </citation>
    <scope>NUCLEOTIDE SEQUENCE</scope>
    <source>
        <strain evidence="3">LL90</strain>
    </source>
</reference>
<dbReference type="AlphaFoldDB" id="A0A6G8F257"/>
<organism evidence="3">
    <name type="scientific">uncultured Alphaproteobacteria bacterium</name>
    <dbReference type="NCBI Taxonomy" id="91750"/>
    <lineage>
        <taxon>Bacteria</taxon>
        <taxon>Pseudomonadati</taxon>
        <taxon>Pseudomonadota</taxon>
        <taxon>Alphaproteobacteria</taxon>
        <taxon>environmental samples</taxon>
    </lineage>
</organism>
<feature type="domain" description="Recombinase" evidence="2">
    <location>
        <begin position="187"/>
        <end position="311"/>
    </location>
</feature>
<dbReference type="Gene3D" id="3.40.50.1390">
    <property type="entry name" value="Resolvase, N-terminal catalytic domain"/>
    <property type="match status" value="1"/>
</dbReference>
<dbReference type="Pfam" id="PF00239">
    <property type="entry name" value="Resolvase"/>
    <property type="match status" value="1"/>
</dbReference>
<dbReference type="CDD" id="cd00338">
    <property type="entry name" value="Ser_Recombinase"/>
    <property type="match status" value="1"/>
</dbReference>
<dbReference type="InterPro" id="IPR036162">
    <property type="entry name" value="Resolvase-like_N_sf"/>
</dbReference>
<accession>A0A6G8F257</accession>
<dbReference type="Gene3D" id="3.90.1750.20">
    <property type="entry name" value="Putative Large Serine Recombinase, Chain B, Domain 2"/>
    <property type="match status" value="1"/>
</dbReference>